<comment type="caution">
    <text evidence="1">The sequence shown here is derived from an EMBL/GenBank/DDBJ whole genome shotgun (WGS) entry which is preliminary data.</text>
</comment>
<reference evidence="2" key="1">
    <citation type="journal article" date="2015" name="Nat. Genet.">
        <title>The genome and transcriptome of the zoonotic hookworm Ancylostoma ceylanicum identify infection-specific gene families.</title>
        <authorList>
            <person name="Schwarz E.M."/>
            <person name="Hu Y."/>
            <person name="Antoshechkin I."/>
            <person name="Miller M.M."/>
            <person name="Sternberg P.W."/>
            <person name="Aroian R.V."/>
        </authorList>
    </citation>
    <scope>NUCLEOTIDE SEQUENCE</scope>
    <source>
        <strain evidence="2">HY135</strain>
    </source>
</reference>
<protein>
    <submittedName>
        <fullName evidence="1">Uncharacterized protein</fullName>
    </submittedName>
</protein>
<sequence length="83" mass="9103">MRKQLRETKLIDSSTVVNKEDSELGDEAMRQGALCLLVDSLRCVSAPHSRLSALRPAHTLPRQLLGTDGDFQMAAGARLMDPI</sequence>
<accession>A0A016RWJ0</accession>
<evidence type="ECO:0000313" key="2">
    <source>
        <dbReference type="Proteomes" id="UP000024635"/>
    </source>
</evidence>
<organism evidence="1 2">
    <name type="scientific">Ancylostoma ceylanicum</name>
    <dbReference type="NCBI Taxonomy" id="53326"/>
    <lineage>
        <taxon>Eukaryota</taxon>
        <taxon>Metazoa</taxon>
        <taxon>Ecdysozoa</taxon>
        <taxon>Nematoda</taxon>
        <taxon>Chromadorea</taxon>
        <taxon>Rhabditida</taxon>
        <taxon>Rhabditina</taxon>
        <taxon>Rhabditomorpha</taxon>
        <taxon>Strongyloidea</taxon>
        <taxon>Ancylostomatidae</taxon>
        <taxon>Ancylostomatinae</taxon>
        <taxon>Ancylostoma</taxon>
    </lineage>
</organism>
<dbReference type="Proteomes" id="UP000024635">
    <property type="component" value="Unassembled WGS sequence"/>
</dbReference>
<gene>
    <name evidence="1" type="primary">Acey_s0360.g3460</name>
    <name evidence="1" type="ORF">Y032_0360g3460</name>
</gene>
<name>A0A016RWJ0_9BILA</name>
<dbReference type="AlphaFoldDB" id="A0A016RWJ0"/>
<dbReference type="EMBL" id="JARK01001696">
    <property type="protein sequence ID" value="EYB82457.1"/>
    <property type="molecule type" value="Genomic_DNA"/>
</dbReference>
<keyword evidence="2" id="KW-1185">Reference proteome</keyword>
<proteinExistence type="predicted"/>
<evidence type="ECO:0000313" key="1">
    <source>
        <dbReference type="EMBL" id="EYB82457.1"/>
    </source>
</evidence>